<dbReference type="RefSeq" id="WP_264506926.1">
    <property type="nucleotide sequence ID" value="NZ_JAPDFL010000001.1"/>
</dbReference>
<comment type="caution">
    <text evidence="1">The sequence shown here is derived from an EMBL/GenBank/DDBJ whole genome shotgun (WGS) entry which is preliminary data.</text>
</comment>
<gene>
    <name evidence="1" type="ORF">OKW52_18030</name>
</gene>
<sequence length="89" mass="9791">MKHARPHVTDHAVLRYLERALKLDIETHRRKIGALVESAAAQGATGVIIDGMRYCLIRDANGAVVVTVREASTHAIKPGRKPRRRDGTA</sequence>
<proteinExistence type="predicted"/>
<evidence type="ECO:0000313" key="1">
    <source>
        <dbReference type="EMBL" id="MCW1934101.1"/>
    </source>
</evidence>
<reference evidence="1 2" key="1">
    <citation type="submission" date="2022-10" db="EMBL/GenBank/DDBJ databases">
        <title>Pararhodobacter sp. nov., isolated from marine algae.</title>
        <authorList>
            <person name="Choi B.J."/>
            <person name="Kim J.M."/>
            <person name="Lee J.K."/>
            <person name="Choi D.G."/>
            <person name="Jeon C.O."/>
        </authorList>
    </citation>
    <scope>NUCLEOTIDE SEQUENCE [LARGE SCALE GENOMIC DNA]</scope>
    <source>
        <strain evidence="1 2">ZQ420</strain>
    </source>
</reference>
<dbReference type="EMBL" id="JAPDFL010000001">
    <property type="protein sequence ID" value="MCW1934101.1"/>
    <property type="molecule type" value="Genomic_DNA"/>
</dbReference>
<organism evidence="1 2">
    <name type="scientific">Pararhodobacter zhoushanensis</name>
    <dbReference type="NCBI Taxonomy" id="2479545"/>
    <lineage>
        <taxon>Bacteria</taxon>
        <taxon>Pseudomonadati</taxon>
        <taxon>Pseudomonadota</taxon>
        <taxon>Alphaproteobacteria</taxon>
        <taxon>Rhodobacterales</taxon>
        <taxon>Paracoccaceae</taxon>
        <taxon>Pararhodobacter</taxon>
    </lineage>
</organism>
<evidence type="ECO:0008006" key="3">
    <source>
        <dbReference type="Google" id="ProtNLM"/>
    </source>
</evidence>
<name>A0ABT3H2U3_9RHOB</name>
<accession>A0ABT3H2U3</accession>
<keyword evidence="2" id="KW-1185">Reference proteome</keyword>
<protein>
    <recommendedName>
        <fullName evidence="3">DUF4258 domain-containing protein</fullName>
    </recommendedName>
</protein>
<dbReference type="Proteomes" id="UP001208938">
    <property type="component" value="Unassembled WGS sequence"/>
</dbReference>
<evidence type="ECO:0000313" key="2">
    <source>
        <dbReference type="Proteomes" id="UP001208938"/>
    </source>
</evidence>